<sequence>MSNEERIEFWNKHNHRRGRRGRLGRGGRGGRCGRGGRGVSKKKGKGSPNKKVKKEVNSDDKESTEAEQSGGTRNANISIGAVRTSRSGVNELLLPMIRTAVIKSEHNDSG</sequence>
<accession>A0ACB5UAF3</accession>
<evidence type="ECO:0000313" key="1">
    <source>
        <dbReference type="EMBL" id="GMF05467.1"/>
    </source>
</evidence>
<dbReference type="Proteomes" id="UP001165064">
    <property type="component" value="Unassembled WGS sequence"/>
</dbReference>
<dbReference type="EMBL" id="BSXS01014430">
    <property type="protein sequence ID" value="GMF05467.1"/>
    <property type="molecule type" value="Genomic_DNA"/>
</dbReference>
<comment type="caution">
    <text evidence="1">The sequence shown here is derived from an EMBL/GenBank/DDBJ whole genome shotgun (WGS) entry which is preliminary data.</text>
</comment>
<gene>
    <name evidence="1" type="ORF">Amon02_001234300</name>
</gene>
<proteinExistence type="predicted"/>
<evidence type="ECO:0000313" key="2">
    <source>
        <dbReference type="Proteomes" id="UP001165064"/>
    </source>
</evidence>
<protein>
    <submittedName>
        <fullName evidence="1">Unnamed protein product</fullName>
    </submittedName>
</protein>
<reference evidence="1" key="1">
    <citation type="submission" date="2023-04" db="EMBL/GenBank/DDBJ databases">
        <title>Ambrosiozyma monospora NBRC 10751.</title>
        <authorList>
            <person name="Ichikawa N."/>
            <person name="Sato H."/>
            <person name="Tonouchi N."/>
        </authorList>
    </citation>
    <scope>NUCLEOTIDE SEQUENCE</scope>
    <source>
        <strain evidence="1">NBRC 10751</strain>
    </source>
</reference>
<keyword evidence="2" id="KW-1185">Reference proteome</keyword>
<organism evidence="1 2">
    <name type="scientific">Ambrosiozyma monospora</name>
    <name type="common">Yeast</name>
    <name type="synonym">Endomycopsis monosporus</name>
    <dbReference type="NCBI Taxonomy" id="43982"/>
    <lineage>
        <taxon>Eukaryota</taxon>
        <taxon>Fungi</taxon>
        <taxon>Dikarya</taxon>
        <taxon>Ascomycota</taxon>
        <taxon>Saccharomycotina</taxon>
        <taxon>Pichiomycetes</taxon>
        <taxon>Pichiales</taxon>
        <taxon>Pichiaceae</taxon>
        <taxon>Ambrosiozyma</taxon>
    </lineage>
</organism>
<name>A0ACB5UAF3_AMBMO</name>